<evidence type="ECO:0000313" key="4">
    <source>
        <dbReference type="EMBL" id="GMF15269.1"/>
    </source>
</evidence>
<dbReference type="Proteomes" id="UP001165121">
    <property type="component" value="Unassembled WGS sequence"/>
</dbReference>
<evidence type="ECO:0000256" key="1">
    <source>
        <dbReference type="ARBA" id="ARBA00022801"/>
    </source>
</evidence>
<dbReference type="OrthoDB" id="145683at2759"/>
<evidence type="ECO:0000313" key="5">
    <source>
        <dbReference type="Proteomes" id="UP001165121"/>
    </source>
</evidence>
<dbReference type="AlphaFoldDB" id="A0A9W6WS15"/>
<name>A0A9W6WS15_9STRA</name>
<dbReference type="SUPFAM" id="SSF50630">
    <property type="entry name" value="Acid proteases"/>
    <property type="match status" value="1"/>
</dbReference>
<organism evidence="4 5">
    <name type="scientific">Phytophthora fragariaefolia</name>
    <dbReference type="NCBI Taxonomy" id="1490495"/>
    <lineage>
        <taxon>Eukaryota</taxon>
        <taxon>Sar</taxon>
        <taxon>Stramenopiles</taxon>
        <taxon>Oomycota</taxon>
        <taxon>Peronosporomycetes</taxon>
        <taxon>Peronosporales</taxon>
        <taxon>Peronosporaceae</taxon>
        <taxon>Phytophthora</taxon>
    </lineage>
</organism>
<comment type="caution">
    <text evidence="4">The sequence shown here is derived from an EMBL/GenBank/DDBJ whole genome shotgun (WGS) entry which is preliminary data.</text>
</comment>
<feature type="region of interest" description="Disordered" evidence="2">
    <location>
        <begin position="1"/>
        <end position="48"/>
    </location>
</feature>
<dbReference type="GO" id="GO:0006508">
    <property type="term" value="P:proteolysis"/>
    <property type="evidence" value="ECO:0007669"/>
    <property type="project" value="InterPro"/>
</dbReference>
<feature type="region of interest" description="Disordered" evidence="2">
    <location>
        <begin position="177"/>
        <end position="214"/>
    </location>
</feature>
<feature type="compositionally biased region" description="Acidic residues" evidence="2">
    <location>
        <begin position="30"/>
        <end position="45"/>
    </location>
</feature>
<feature type="domain" description="Peptidase A2" evidence="3">
    <location>
        <begin position="270"/>
        <end position="285"/>
    </location>
</feature>
<evidence type="ECO:0000259" key="3">
    <source>
        <dbReference type="PROSITE" id="PS50175"/>
    </source>
</evidence>
<protein>
    <submittedName>
        <fullName evidence="4">Unnamed protein product</fullName>
    </submittedName>
</protein>
<reference evidence="4" key="1">
    <citation type="submission" date="2023-04" db="EMBL/GenBank/DDBJ databases">
        <title>Phytophthora fragariaefolia NBRC 109709.</title>
        <authorList>
            <person name="Ichikawa N."/>
            <person name="Sato H."/>
            <person name="Tonouchi N."/>
        </authorList>
    </citation>
    <scope>NUCLEOTIDE SEQUENCE</scope>
    <source>
        <strain evidence="4">NBRC 109709</strain>
    </source>
</reference>
<keyword evidence="1" id="KW-0378">Hydrolase</keyword>
<feature type="compositionally biased region" description="Basic and acidic residues" evidence="2">
    <location>
        <begin position="13"/>
        <end position="28"/>
    </location>
</feature>
<keyword evidence="5" id="KW-1185">Reference proteome</keyword>
<dbReference type="Gene3D" id="2.40.70.10">
    <property type="entry name" value="Acid Proteases"/>
    <property type="match status" value="1"/>
</dbReference>
<dbReference type="EMBL" id="BSXT01000030">
    <property type="protein sequence ID" value="GMF15269.1"/>
    <property type="molecule type" value="Genomic_DNA"/>
</dbReference>
<dbReference type="PROSITE" id="PS50175">
    <property type="entry name" value="ASP_PROT_RETROV"/>
    <property type="match status" value="1"/>
</dbReference>
<proteinExistence type="predicted"/>
<dbReference type="InterPro" id="IPR021109">
    <property type="entry name" value="Peptidase_aspartic_dom_sf"/>
</dbReference>
<dbReference type="GO" id="GO:0004190">
    <property type="term" value="F:aspartic-type endopeptidase activity"/>
    <property type="evidence" value="ECO:0007669"/>
    <property type="project" value="InterPro"/>
</dbReference>
<dbReference type="Pfam" id="PF13650">
    <property type="entry name" value="Asp_protease_2"/>
    <property type="match status" value="1"/>
</dbReference>
<feature type="compositionally biased region" description="Basic and acidic residues" evidence="2">
    <location>
        <begin position="177"/>
        <end position="193"/>
    </location>
</feature>
<dbReference type="InterPro" id="IPR001995">
    <property type="entry name" value="Peptidase_A2_cat"/>
</dbReference>
<accession>A0A9W6WS15</accession>
<evidence type="ECO:0000256" key="2">
    <source>
        <dbReference type="SAM" id="MobiDB-lite"/>
    </source>
</evidence>
<sequence>MIAELQVRQAKYGRSERSKSRDMRRSLEDSSCEDSEDWPTDDDQSGSDFKLTRITLTSMIATSRPPTTLSVELRQSGRTAGLRIAGVAETSLTEGSTVTPATKALTDVAVSIDRVQHAEELTILPTTVSSVVNCASNPPTETGLVPIGLPQLASPPVDTDCVYAFVDESKWLNTQRREEAKEANTTEIEKERNGSFSGGESDERKIEEWNSGGSEGLVSSVTQKTWHDYQPENVIKLLSGEMLGWWSAQKFDKRVRIRALVQGAVNDARTRSLLDTGANISVISERFAKQLRLREFDDYARELAFLPDLTEAASTTLDYTGPHVWQPSLSVEHQDRVVKVLKSHVRIMISSGNTLPPPAYGVVCDIDVQGHPPIEQKARRIPLLHSETAL</sequence>
<gene>
    <name evidence="4" type="ORF">Pfra01_000036300</name>
</gene>